<comment type="caution">
    <text evidence="15">The sequence shown here is derived from an EMBL/GenBank/DDBJ whole genome shotgun (WGS) entry which is preliminary data.</text>
</comment>
<evidence type="ECO:0000256" key="7">
    <source>
        <dbReference type="ARBA" id="ARBA00022824"/>
    </source>
</evidence>
<keyword evidence="12" id="KW-1015">Disulfide bond</keyword>
<gene>
    <name evidence="15" type="ORF">ACFFK8_12115</name>
</gene>
<evidence type="ECO:0000256" key="13">
    <source>
        <dbReference type="ARBA" id="ARBA00023180"/>
    </source>
</evidence>
<proteinExistence type="predicted"/>
<dbReference type="EMBL" id="JBHLZF010000002">
    <property type="protein sequence ID" value="MFB9898518.1"/>
    <property type="molecule type" value="Genomic_DNA"/>
</dbReference>
<dbReference type="InterPro" id="IPR043538">
    <property type="entry name" value="XYLT"/>
</dbReference>
<sequence length="298" mass="34124">MKLAFLISAHQDARQLARLVNSLPEDSEFYIHIDRKADIRPFQERLDRPNIRFIEHRVDVVWGSLNEVEYQVELIRAALYYGRADYLITLSGMDYPLWGNGRIKRFFSEAGGREFLQGISMLRQGKASRNYRDFRFLASRPWPAGSLQSKLRVALRRLVAATGVQKTLRIHCPGKTYTLYKGAAWWAITPDLARLVVEEWDGNAHLVGYFKTSFCPAETFVQTVAFNSGFASRCMLAEGRYQSLAALTPLTYIHYHPVVKVLDESDLDTLLASGKMFCRKVVSHDSDRLVELIDANRQ</sequence>
<keyword evidence="13" id="KW-0325">Glycoprotein</keyword>
<evidence type="ECO:0000313" key="16">
    <source>
        <dbReference type="Proteomes" id="UP001589688"/>
    </source>
</evidence>
<comment type="subcellular location">
    <subcellularLocation>
        <location evidence="2">Endoplasmic reticulum membrane</location>
        <topology evidence="2">Single-pass type II membrane protein</topology>
    </subcellularLocation>
    <subcellularLocation>
        <location evidence="1">Golgi apparatus membrane</location>
        <topology evidence="1">Single-pass type II membrane protein</topology>
    </subcellularLocation>
</comment>
<dbReference type="InterPro" id="IPR003406">
    <property type="entry name" value="Glyco_trans_14"/>
</dbReference>
<evidence type="ECO:0000256" key="12">
    <source>
        <dbReference type="ARBA" id="ARBA00023157"/>
    </source>
</evidence>
<keyword evidence="6" id="KW-0479">Metal-binding</keyword>
<reference evidence="15 16" key="1">
    <citation type="submission" date="2024-09" db="EMBL/GenBank/DDBJ databases">
        <authorList>
            <person name="Sun Q."/>
            <person name="Mori K."/>
        </authorList>
    </citation>
    <scope>NUCLEOTIDE SEQUENCE [LARGE SCALE GENOMIC DNA]</scope>
    <source>
        <strain evidence="15 16">ATCC 51272</strain>
    </source>
</reference>
<keyword evidence="8" id="KW-0735">Signal-anchor</keyword>
<dbReference type="PANTHER" id="PTHR46025:SF3">
    <property type="entry name" value="XYLOSYLTRANSFERASE OXT"/>
    <property type="match status" value="1"/>
</dbReference>
<keyword evidence="3" id="KW-0328">Glycosyltransferase</keyword>
<dbReference type="RefSeq" id="WP_027951780.1">
    <property type="nucleotide sequence ID" value="NZ_JADU01000007.1"/>
</dbReference>
<protein>
    <recommendedName>
        <fullName evidence="14">Peptide O-xylosyltransferase</fullName>
    </recommendedName>
</protein>
<evidence type="ECO:0000256" key="6">
    <source>
        <dbReference type="ARBA" id="ARBA00022723"/>
    </source>
</evidence>
<dbReference type="PANTHER" id="PTHR46025">
    <property type="entry name" value="XYLOSYLTRANSFERASE OXT"/>
    <property type="match status" value="1"/>
</dbReference>
<keyword evidence="10" id="KW-0333">Golgi apparatus</keyword>
<keyword evidence="11" id="KW-0472">Membrane</keyword>
<keyword evidence="5" id="KW-0812">Transmembrane</keyword>
<name>A0ABV5ZPC5_9BACT</name>
<evidence type="ECO:0000313" key="15">
    <source>
        <dbReference type="EMBL" id="MFB9898518.1"/>
    </source>
</evidence>
<keyword evidence="16" id="KW-1185">Reference proteome</keyword>
<evidence type="ECO:0000256" key="9">
    <source>
        <dbReference type="ARBA" id="ARBA00022989"/>
    </source>
</evidence>
<dbReference type="Pfam" id="PF02485">
    <property type="entry name" value="Branch"/>
    <property type="match status" value="1"/>
</dbReference>
<evidence type="ECO:0000256" key="2">
    <source>
        <dbReference type="ARBA" id="ARBA00004648"/>
    </source>
</evidence>
<evidence type="ECO:0000256" key="11">
    <source>
        <dbReference type="ARBA" id="ARBA00023136"/>
    </source>
</evidence>
<accession>A0ABV5ZPC5</accession>
<dbReference type="Proteomes" id="UP001589688">
    <property type="component" value="Unassembled WGS sequence"/>
</dbReference>
<evidence type="ECO:0000256" key="3">
    <source>
        <dbReference type="ARBA" id="ARBA00022676"/>
    </source>
</evidence>
<evidence type="ECO:0000256" key="10">
    <source>
        <dbReference type="ARBA" id="ARBA00023034"/>
    </source>
</evidence>
<evidence type="ECO:0000256" key="8">
    <source>
        <dbReference type="ARBA" id="ARBA00022968"/>
    </source>
</evidence>
<evidence type="ECO:0000256" key="4">
    <source>
        <dbReference type="ARBA" id="ARBA00022679"/>
    </source>
</evidence>
<organism evidence="15 16">
    <name type="scientific">Hallella seregens ATCC 51272</name>
    <dbReference type="NCBI Taxonomy" id="1336250"/>
    <lineage>
        <taxon>Bacteria</taxon>
        <taxon>Pseudomonadati</taxon>
        <taxon>Bacteroidota</taxon>
        <taxon>Bacteroidia</taxon>
        <taxon>Bacteroidales</taxon>
        <taxon>Prevotellaceae</taxon>
        <taxon>Hallella</taxon>
    </lineage>
</organism>
<keyword evidence="4" id="KW-0808">Transferase</keyword>
<evidence type="ECO:0000256" key="5">
    <source>
        <dbReference type="ARBA" id="ARBA00022692"/>
    </source>
</evidence>
<keyword evidence="7" id="KW-0256">Endoplasmic reticulum</keyword>
<keyword evidence="9" id="KW-1133">Transmembrane helix</keyword>
<evidence type="ECO:0000256" key="1">
    <source>
        <dbReference type="ARBA" id="ARBA00004323"/>
    </source>
</evidence>
<evidence type="ECO:0000256" key="14">
    <source>
        <dbReference type="ARBA" id="ARBA00042865"/>
    </source>
</evidence>